<evidence type="ECO:0000313" key="2">
    <source>
        <dbReference type="EMBL" id="RHW28311.1"/>
    </source>
</evidence>
<dbReference type="Pfam" id="PF04326">
    <property type="entry name" value="SLFN_AlbA_2"/>
    <property type="match status" value="1"/>
</dbReference>
<sequence>MEQCLTRFSSMFRSANTRGSNFAVVNEDAIVVEPVVTAEKLASLLAVGCELPMLDFKQVVDLDEHSELVELAKDVAALRSCGGYLAIGVNDEGEAIGLDEVSAAKFDEANLRQKLEKFLHPTNLIAARHKTDGKHVVLIYVPRHPLGFTVVKVLGEYTKPGGGQKIVLRPGDVFVRHGTSSERWAEGDVEALLRPRDNALRESHRAEFAATVAAIQSGAQGQSIASGPVQSLVWQLDQASFDGAVVELLRRADLVPIRLFLVRTPGEARASANRGDRDELNTILDRLVSLAAIALTLGHAELEHDVTEALANIYEASAIVSYPVSDAEPVRSQFVWLDVLARVVALGGLAVVMKEWGTVRALALQSAPDNSYASWLRHGLTHAARANIFPTTASGKPEQGALIPLARRVAHRLPALRPYAPDDDRYDPTPGADIAPIDPVLDSLCAFDALAALVVMADLPSDRFDDHHYYPSFGHYYSTRSEPYWARVLKDPTMRDVLLPDVDDEMLGRAMSTVARVAHTVVQGGWGLWDVEDNTVMKFIQDWRREDAERRGSE</sequence>
<name>A0A417Y726_9ACTN</name>
<reference evidence="2 3" key="1">
    <citation type="submission" date="2018-09" db="EMBL/GenBank/DDBJ databases">
        <title>Genome sequencing of Nocardioides immobilis CCTCC AB 2017083 for comparison to Nocardioides silvaticus.</title>
        <authorList>
            <person name="Li C."/>
            <person name="Wang G."/>
        </authorList>
    </citation>
    <scope>NUCLEOTIDE SEQUENCE [LARGE SCALE GENOMIC DNA]</scope>
    <source>
        <strain evidence="2 3">CCTCC AB 2017083</strain>
    </source>
</reference>
<evidence type="ECO:0000313" key="3">
    <source>
        <dbReference type="Proteomes" id="UP000283644"/>
    </source>
</evidence>
<comment type="caution">
    <text evidence="2">The sequence shown here is derived from an EMBL/GenBank/DDBJ whole genome shotgun (WGS) entry which is preliminary data.</text>
</comment>
<dbReference type="OrthoDB" id="3323226at2"/>
<dbReference type="InterPro" id="IPR007421">
    <property type="entry name" value="Schlafen_AlbA_2_dom"/>
</dbReference>
<keyword evidence="2" id="KW-0067">ATP-binding</keyword>
<dbReference type="Proteomes" id="UP000283644">
    <property type="component" value="Unassembled WGS sequence"/>
</dbReference>
<dbReference type="GO" id="GO:0005524">
    <property type="term" value="F:ATP binding"/>
    <property type="evidence" value="ECO:0007669"/>
    <property type="project" value="UniProtKB-KW"/>
</dbReference>
<dbReference type="EMBL" id="QXGH01000010">
    <property type="protein sequence ID" value="RHW28311.1"/>
    <property type="molecule type" value="Genomic_DNA"/>
</dbReference>
<keyword evidence="2" id="KW-0547">Nucleotide-binding</keyword>
<dbReference type="AlphaFoldDB" id="A0A417Y726"/>
<feature type="domain" description="Schlafen AlbA-2" evidence="1">
    <location>
        <begin position="54"/>
        <end position="182"/>
    </location>
</feature>
<accession>A0A417Y726</accession>
<evidence type="ECO:0000259" key="1">
    <source>
        <dbReference type="Pfam" id="PF04326"/>
    </source>
</evidence>
<dbReference type="InterPro" id="IPR038461">
    <property type="entry name" value="Schlafen_AlbA_2_dom_sf"/>
</dbReference>
<organism evidence="2 3">
    <name type="scientific">Nocardioides immobilis</name>
    <dbReference type="NCBI Taxonomy" id="2049295"/>
    <lineage>
        <taxon>Bacteria</taxon>
        <taxon>Bacillati</taxon>
        <taxon>Actinomycetota</taxon>
        <taxon>Actinomycetes</taxon>
        <taxon>Propionibacteriales</taxon>
        <taxon>Nocardioidaceae</taxon>
        <taxon>Nocardioides</taxon>
    </lineage>
</organism>
<gene>
    <name evidence="2" type="ORF">D0Z08_04870</name>
</gene>
<protein>
    <submittedName>
        <fullName evidence="2">ATP-binding protein</fullName>
    </submittedName>
</protein>
<proteinExistence type="predicted"/>
<dbReference type="Gene3D" id="3.30.950.30">
    <property type="entry name" value="Schlafen, AAA domain"/>
    <property type="match status" value="1"/>
</dbReference>
<keyword evidence="3" id="KW-1185">Reference proteome</keyword>